<evidence type="ECO:0000256" key="1">
    <source>
        <dbReference type="ARBA" id="ARBA00022737"/>
    </source>
</evidence>
<dbReference type="RefSeq" id="WP_348757297.1">
    <property type="nucleotide sequence ID" value="NZ_OZ026884.1"/>
</dbReference>
<gene>
    <name evidence="5" type="ORF">MECH1_V1_1945</name>
</gene>
<dbReference type="SMART" id="SM00450">
    <property type="entry name" value="RHOD"/>
    <property type="match status" value="1"/>
</dbReference>
<dbReference type="PANTHER" id="PTHR24166:SF48">
    <property type="entry name" value="PROTEIN VAPYRIN"/>
    <property type="match status" value="1"/>
</dbReference>
<evidence type="ECO:0000259" key="4">
    <source>
        <dbReference type="PROSITE" id="PS50206"/>
    </source>
</evidence>
<dbReference type="Pfam" id="PF00581">
    <property type="entry name" value="Rhodanese"/>
    <property type="match status" value="1"/>
</dbReference>
<keyword evidence="2 3" id="KW-0040">ANK repeat</keyword>
<dbReference type="Proteomes" id="UP001497493">
    <property type="component" value="Chromosome"/>
</dbReference>
<keyword evidence="1" id="KW-0677">Repeat</keyword>
<protein>
    <submittedName>
        <fullName evidence="5">Rhodanese-related sulfurtransferase</fullName>
    </submittedName>
</protein>
<reference evidence="5 6" key="1">
    <citation type="submission" date="2024-04" db="EMBL/GenBank/DDBJ databases">
        <authorList>
            <person name="Cremers G."/>
        </authorList>
    </citation>
    <scope>NUCLEOTIDE SEQUENCE [LARGE SCALE GENOMIC DNA]</scope>
    <source>
        <strain evidence="5">MeCH1-AG</strain>
    </source>
</reference>
<organism evidence="5 6">
    <name type="scientific">Candidatus Methylocalor cossyra</name>
    <dbReference type="NCBI Taxonomy" id="3108543"/>
    <lineage>
        <taxon>Bacteria</taxon>
        <taxon>Pseudomonadati</taxon>
        <taxon>Pseudomonadota</taxon>
        <taxon>Gammaproteobacteria</taxon>
        <taxon>Methylococcales</taxon>
        <taxon>Methylococcaceae</taxon>
        <taxon>Candidatus Methylocalor</taxon>
    </lineage>
</organism>
<feature type="repeat" description="ANK" evidence="3">
    <location>
        <begin position="167"/>
        <end position="199"/>
    </location>
</feature>
<dbReference type="EMBL" id="OZ026884">
    <property type="protein sequence ID" value="CAL1240721.1"/>
    <property type="molecule type" value="Genomic_DNA"/>
</dbReference>
<feature type="repeat" description="ANK" evidence="3">
    <location>
        <begin position="134"/>
        <end position="166"/>
    </location>
</feature>
<evidence type="ECO:0000256" key="3">
    <source>
        <dbReference type="PROSITE-ProRule" id="PRU00023"/>
    </source>
</evidence>
<dbReference type="PROSITE" id="PS50206">
    <property type="entry name" value="RHODANESE_3"/>
    <property type="match status" value="1"/>
</dbReference>
<sequence>MVEQITAEAARRLIRERSPVILDVRDARAYSDARIPDAIHATLATINAAVRRFRRDTPLLIYCYRGHSSRDFAQLFAERGFREVYSLEGGFHAWHASGAEIQRPGPAIVRTDPAAAWLLERGGNPDDPNALLPCGTPPLVEACRAGRADLVQGLLAAGADPNCTDPGGNDALWAACRSGDVNTVALLLAAGADPNRANGAGTTSLVQAASSGKTAIVALLLQAGADPQLKAGDGPSALECAANLEVLKLLRRAHRRLNPAR</sequence>
<dbReference type="Pfam" id="PF12796">
    <property type="entry name" value="Ank_2"/>
    <property type="match status" value="1"/>
</dbReference>
<dbReference type="InterPro" id="IPR050889">
    <property type="entry name" value="Dendritic_Spine_Reg/Scaffold"/>
</dbReference>
<dbReference type="PANTHER" id="PTHR24166">
    <property type="entry name" value="ROLLING PEBBLES, ISOFORM B"/>
    <property type="match status" value="1"/>
</dbReference>
<dbReference type="InterPro" id="IPR002110">
    <property type="entry name" value="Ankyrin_rpt"/>
</dbReference>
<dbReference type="InterPro" id="IPR036770">
    <property type="entry name" value="Ankyrin_rpt-contain_sf"/>
</dbReference>
<name>A0ABM9NJC1_9GAMM</name>
<keyword evidence="6" id="KW-1185">Reference proteome</keyword>
<feature type="repeat" description="ANK" evidence="3">
    <location>
        <begin position="200"/>
        <end position="232"/>
    </location>
</feature>
<dbReference type="SMART" id="SM00248">
    <property type="entry name" value="ANK"/>
    <property type="match status" value="5"/>
</dbReference>
<dbReference type="InterPro" id="IPR001763">
    <property type="entry name" value="Rhodanese-like_dom"/>
</dbReference>
<dbReference type="PROSITE" id="PS50297">
    <property type="entry name" value="ANK_REP_REGION"/>
    <property type="match status" value="3"/>
</dbReference>
<dbReference type="SUPFAM" id="SSF48403">
    <property type="entry name" value="Ankyrin repeat"/>
    <property type="match status" value="1"/>
</dbReference>
<dbReference type="InterPro" id="IPR023695">
    <property type="entry name" value="Thiosulf_sulfurTrfase"/>
</dbReference>
<evidence type="ECO:0000313" key="5">
    <source>
        <dbReference type="EMBL" id="CAL1240721.1"/>
    </source>
</evidence>
<proteinExistence type="predicted"/>
<accession>A0ABM9NJC1</accession>
<evidence type="ECO:0000256" key="2">
    <source>
        <dbReference type="ARBA" id="ARBA00023043"/>
    </source>
</evidence>
<feature type="domain" description="Rhodanese" evidence="4">
    <location>
        <begin position="15"/>
        <end position="103"/>
    </location>
</feature>
<dbReference type="Gene3D" id="1.25.40.20">
    <property type="entry name" value="Ankyrin repeat-containing domain"/>
    <property type="match status" value="1"/>
</dbReference>
<dbReference type="CDD" id="cd01444">
    <property type="entry name" value="GlpE_ST"/>
    <property type="match status" value="1"/>
</dbReference>
<evidence type="ECO:0000313" key="6">
    <source>
        <dbReference type="Proteomes" id="UP001497493"/>
    </source>
</evidence>
<dbReference type="SUPFAM" id="SSF52821">
    <property type="entry name" value="Rhodanese/Cell cycle control phosphatase"/>
    <property type="match status" value="1"/>
</dbReference>
<dbReference type="PROSITE" id="PS50088">
    <property type="entry name" value="ANK_REPEAT"/>
    <property type="match status" value="3"/>
</dbReference>
<dbReference type="InterPro" id="IPR036873">
    <property type="entry name" value="Rhodanese-like_dom_sf"/>
</dbReference>
<dbReference type="Gene3D" id="3.40.250.10">
    <property type="entry name" value="Rhodanese-like domain"/>
    <property type="match status" value="1"/>
</dbReference>